<feature type="region of interest" description="Disordered" evidence="1">
    <location>
        <begin position="1"/>
        <end position="56"/>
    </location>
</feature>
<feature type="compositionally biased region" description="Basic and acidic residues" evidence="1">
    <location>
        <begin position="1"/>
        <end position="20"/>
    </location>
</feature>
<evidence type="ECO:0000313" key="3">
    <source>
        <dbReference type="Proteomes" id="UP000275078"/>
    </source>
</evidence>
<dbReference type="EMBL" id="ML119847">
    <property type="protein sequence ID" value="RPA72769.1"/>
    <property type="molecule type" value="Genomic_DNA"/>
</dbReference>
<organism evidence="2 3">
    <name type="scientific">Ascobolus immersus RN42</name>
    <dbReference type="NCBI Taxonomy" id="1160509"/>
    <lineage>
        <taxon>Eukaryota</taxon>
        <taxon>Fungi</taxon>
        <taxon>Dikarya</taxon>
        <taxon>Ascomycota</taxon>
        <taxon>Pezizomycotina</taxon>
        <taxon>Pezizomycetes</taxon>
        <taxon>Pezizales</taxon>
        <taxon>Ascobolaceae</taxon>
        <taxon>Ascobolus</taxon>
    </lineage>
</organism>
<evidence type="ECO:0000313" key="2">
    <source>
        <dbReference type="EMBL" id="RPA72769.1"/>
    </source>
</evidence>
<name>A0A3N4HF17_ASCIM</name>
<reference evidence="2 3" key="1">
    <citation type="journal article" date="2018" name="Nat. Ecol. Evol.">
        <title>Pezizomycetes genomes reveal the molecular basis of ectomycorrhizal truffle lifestyle.</title>
        <authorList>
            <person name="Murat C."/>
            <person name="Payen T."/>
            <person name="Noel B."/>
            <person name="Kuo A."/>
            <person name="Morin E."/>
            <person name="Chen J."/>
            <person name="Kohler A."/>
            <person name="Krizsan K."/>
            <person name="Balestrini R."/>
            <person name="Da Silva C."/>
            <person name="Montanini B."/>
            <person name="Hainaut M."/>
            <person name="Levati E."/>
            <person name="Barry K.W."/>
            <person name="Belfiori B."/>
            <person name="Cichocki N."/>
            <person name="Clum A."/>
            <person name="Dockter R.B."/>
            <person name="Fauchery L."/>
            <person name="Guy J."/>
            <person name="Iotti M."/>
            <person name="Le Tacon F."/>
            <person name="Lindquist E.A."/>
            <person name="Lipzen A."/>
            <person name="Malagnac F."/>
            <person name="Mello A."/>
            <person name="Molinier V."/>
            <person name="Miyauchi S."/>
            <person name="Poulain J."/>
            <person name="Riccioni C."/>
            <person name="Rubini A."/>
            <person name="Sitrit Y."/>
            <person name="Splivallo R."/>
            <person name="Traeger S."/>
            <person name="Wang M."/>
            <person name="Zifcakova L."/>
            <person name="Wipf D."/>
            <person name="Zambonelli A."/>
            <person name="Paolocci F."/>
            <person name="Nowrousian M."/>
            <person name="Ottonello S."/>
            <person name="Baldrian P."/>
            <person name="Spatafora J.W."/>
            <person name="Henrissat B."/>
            <person name="Nagy L.G."/>
            <person name="Aury J.M."/>
            <person name="Wincker P."/>
            <person name="Grigoriev I.V."/>
            <person name="Bonfante P."/>
            <person name="Martin F.M."/>
        </authorList>
    </citation>
    <scope>NUCLEOTIDE SEQUENCE [LARGE SCALE GENOMIC DNA]</scope>
    <source>
        <strain evidence="2 3">RN42</strain>
    </source>
</reference>
<sequence length="56" mass="6298">WNPSDLHRHPPFEPTSDPKKASHTVRWVEIIANGTQRAPPKVLTLGRRGNQSSSEL</sequence>
<accession>A0A3N4HF17</accession>
<dbReference type="Proteomes" id="UP000275078">
    <property type="component" value="Unassembled WGS sequence"/>
</dbReference>
<feature type="non-terminal residue" evidence="2">
    <location>
        <position position="1"/>
    </location>
</feature>
<keyword evidence="3" id="KW-1185">Reference proteome</keyword>
<evidence type="ECO:0000256" key="1">
    <source>
        <dbReference type="SAM" id="MobiDB-lite"/>
    </source>
</evidence>
<feature type="non-terminal residue" evidence="2">
    <location>
        <position position="56"/>
    </location>
</feature>
<gene>
    <name evidence="2" type="ORF">BJ508DRAFT_419304</name>
</gene>
<dbReference type="AlphaFoldDB" id="A0A3N4HF17"/>
<proteinExistence type="predicted"/>
<protein>
    <submittedName>
        <fullName evidence="2">Uncharacterized protein</fullName>
    </submittedName>
</protein>